<proteinExistence type="predicted"/>
<feature type="compositionally biased region" description="Polar residues" evidence="1">
    <location>
        <begin position="48"/>
        <end position="59"/>
    </location>
</feature>
<name>A0A7Y2RBJ3_9HYPH</name>
<evidence type="ECO:0000256" key="1">
    <source>
        <dbReference type="SAM" id="MobiDB-lite"/>
    </source>
</evidence>
<feature type="compositionally biased region" description="Basic and acidic residues" evidence="1">
    <location>
        <begin position="37"/>
        <end position="46"/>
    </location>
</feature>
<feature type="region of interest" description="Disordered" evidence="1">
    <location>
        <begin position="154"/>
        <end position="173"/>
    </location>
</feature>
<dbReference type="Proteomes" id="UP000530654">
    <property type="component" value="Unassembled WGS sequence"/>
</dbReference>
<evidence type="ECO:0000313" key="2">
    <source>
        <dbReference type="EMBL" id="NNH67808.1"/>
    </source>
</evidence>
<evidence type="ECO:0000313" key="3">
    <source>
        <dbReference type="Proteomes" id="UP000530654"/>
    </source>
</evidence>
<organism evidence="2 3">
    <name type="scientific">Rhizobium laguerreae</name>
    <dbReference type="NCBI Taxonomy" id="1076926"/>
    <lineage>
        <taxon>Bacteria</taxon>
        <taxon>Pseudomonadati</taxon>
        <taxon>Pseudomonadota</taxon>
        <taxon>Alphaproteobacteria</taxon>
        <taxon>Hyphomicrobiales</taxon>
        <taxon>Rhizobiaceae</taxon>
        <taxon>Rhizobium/Agrobacterium group</taxon>
        <taxon>Rhizobium</taxon>
    </lineage>
</organism>
<feature type="compositionally biased region" description="Basic and acidic residues" evidence="1">
    <location>
        <begin position="164"/>
        <end position="173"/>
    </location>
</feature>
<protein>
    <submittedName>
        <fullName evidence="2">Uncharacterized protein</fullName>
    </submittedName>
</protein>
<feature type="region of interest" description="Disordered" evidence="1">
    <location>
        <begin position="28"/>
        <end position="85"/>
    </location>
</feature>
<dbReference type="RefSeq" id="WP_170282870.1">
    <property type="nucleotide sequence ID" value="NZ_JABEQY010000047.1"/>
</dbReference>
<dbReference type="EMBL" id="JABEQY010000047">
    <property type="protein sequence ID" value="NNH67808.1"/>
    <property type="molecule type" value="Genomic_DNA"/>
</dbReference>
<gene>
    <name evidence="2" type="ORF">HLI17_31910</name>
</gene>
<sequence>MIKPEVLDAMVESGCTAEQIAAVVKASMGNASSNAERQARWRERNRSSHVTQDNVTPVTDNDDPLPPKEKSPTPPKEITPITETTKRARRLSDDWVLPASWGRWAVGEGYSEAIIRLQADQFADFWKAKAGKDAAKLDWEATWRNWMRKVPKVSRNFGTPAPKPKSEFMQHQDDVQRELDKVLGRKRDDEFTGNTLDLETGNWRAH</sequence>
<accession>A0A7Y2RBJ3</accession>
<reference evidence="2 3" key="1">
    <citation type="submission" date="2020-04" db="EMBL/GenBank/DDBJ databases">
        <title>Rhizobium bacterial biofertilizers improve the content of phenolic compounds of Lactuca sativa L. under non-saline and saline-stress conditions.</title>
        <authorList>
            <person name="Ayuso-Calles M."/>
            <person name="Garcia-Estevez I."/>
            <person name="Jimenez-Gomez A."/>
            <person name="Flores-Felix J.D."/>
            <person name="Escribano-Bailon M."/>
            <person name="Rivas R."/>
        </authorList>
    </citation>
    <scope>NUCLEOTIDE SEQUENCE [LARGE SCALE GENOMIC DNA]</scope>
    <source>
        <strain evidence="2 3">GPTR02</strain>
    </source>
</reference>
<comment type="caution">
    <text evidence="2">The sequence shown here is derived from an EMBL/GenBank/DDBJ whole genome shotgun (WGS) entry which is preliminary data.</text>
</comment>
<dbReference type="AlphaFoldDB" id="A0A7Y2RBJ3"/>